<evidence type="ECO:0000259" key="11">
    <source>
        <dbReference type="Pfam" id="PF07730"/>
    </source>
</evidence>
<keyword evidence="9" id="KW-0812">Transmembrane</keyword>
<reference evidence="12 13" key="1">
    <citation type="submission" date="2022-09" db="EMBL/GenBank/DDBJ databases">
        <title>Complete genome sequence of Janibacter terrae strain COS04-44, PCL-degrading bacteria isolated from oil spilled coast.</title>
        <authorList>
            <person name="Park H."/>
            <person name="Kim J.Y."/>
            <person name="An S.H."/>
            <person name="Lee C.M."/>
            <person name="Weon H.-Y."/>
        </authorList>
    </citation>
    <scope>NUCLEOTIDE SEQUENCE [LARGE SCALE GENOMIC DNA]</scope>
    <source>
        <strain evidence="12 13">COS04-44</strain>
    </source>
</reference>
<evidence type="ECO:0000256" key="2">
    <source>
        <dbReference type="ARBA" id="ARBA00012438"/>
    </source>
</evidence>
<dbReference type="Pfam" id="PF02518">
    <property type="entry name" value="HATPase_c"/>
    <property type="match status" value="1"/>
</dbReference>
<accession>A0ABZ2F967</accession>
<evidence type="ECO:0000256" key="4">
    <source>
        <dbReference type="ARBA" id="ARBA00022679"/>
    </source>
</evidence>
<keyword evidence="13" id="KW-1185">Reference proteome</keyword>
<evidence type="ECO:0000256" key="9">
    <source>
        <dbReference type="SAM" id="Phobius"/>
    </source>
</evidence>
<dbReference type="Gene3D" id="1.20.5.1930">
    <property type="match status" value="1"/>
</dbReference>
<feature type="transmembrane region" description="Helical" evidence="9">
    <location>
        <begin position="80"/>
        <end position="95"/>
    </location>
</feature>
<sequence length="437" mass="46693">MASRLDHVGEFFALDDDWVRPGGSISRADGLFTLATVLISLGVLELMRGLGALTEVDAPPWQQWLLTALPCFFLLTRRRLPLLTVVAASLAYWAISTLEPLMASLLSTQVVYFLCVLAGVSWARSRRTMAVVYGVVLALMFLWLVWSIAVGNVLADMVRSPDPDAVVPATVAGPLVLGIINILYFGGAVLGGQIAWRAARQRAGLQSQTATIREQAAALRESAVVEERLRIARELHDVVAHHVSGIGVQAAAARRVMDKDPDGAKGALGRIETASRDAVRQMRGLLGTLRMGESSAAADEHAPEPTLADIAALAADRTGVGLTVVHELVEATGGDLDAVPQAVGHSLYRTAQEALTNVTKHSTARRARVTVRVDGRHAEVEVTDGGRPRPGSSGSGMGQLGIRERVASHRGVVEIGPRPLGGYRVRARIPLRPEEEA</sequence>
<evidence type="ECO:0000256" key="8">
    <source>
        <dbReference type="ARBA" id="ARBA00023012"/>
    </source>
</evidence>
<keyword evidence="9" id="KW-1133">Transmembrane helix</keyword>
<dbReference type="InterPro" id="IPR036890">
    <property type="entry name" value="HATPase_C_sf"/>
</dbReference>
<evidence type="ECO:0000256" key="6">
    <source>
        <dbReference type="ARBA" id="ARBA00022777"/>
    </source>
</evidence>
<dbReference type="Pfam" id="PF07730">
    <property type="entry name" value="HisKA_3"/>
    <property type="match status" value="1"/>
</dbReference>
<name>A0ABZ2F967_9MICO</name>
<feature type="domain" description="Histidine kinase/HSP90-like ATPase" evidence="10">
    <location>
        <begin position="346"/>
        <end position="432"/>
    </location>
</feature>
<feature type="transmembrane region" description="Helical" evidence="9">
    <location>
        <begin position="130"/>
        <end position="155"/>
    </location>
</feature>
<keyword evidence="4" id="KW-0808">Transferase</keyword>
<evidence type="ECO:0000256" key="1">
    <source>
        <dbReference type="ARBA" id="ARBA00000085"/>
    </source>
</evidence>
<dbReference type="PANTHER" id="PTHR24421">
    <property type="entry name" value="NITRATE/NITRITE SENSOR PROTEIN NARX-RELATED"/>
    <property type="match status" value="1"/>
</dbReference>
<evidence type="ECO:0000256" key="7">
    <source>
        <dbReference type="ARBA" id="ARBA00022840"/>
    </source>
</evidence>
<dbReference type="GO" id="GO:0016301">
    <property type="term" value="F:kinase activity"/>
    <property type="evidence" value="ECO:0007669"/>
    <property type="project" value="UniProtKB-KW"/>
</dbReference>
<keyword evidence="5" id="KW-0547">Nucleotide-binding</keyword>
<dbReference type="EC" id="2.7.13.3" evidence="2"/>
<feature type="transmembrane region" description="Helical" evidence="9">
    <location>
        <begin position="175"/>
        <end position="196"/>
    </location>
</feature>
<feature type="transmembrane region" description="Helical" evidence="9">
    <location>
        <begin position="101"/>
        <end position="123"/>
    </location>
</feature>
<proteinExistence type="predicted"/>
<dbReference type="Proteomes" id="UP001381003">
    <property type="component" value="Chromosome"/>
</dbReference>
<dbReference type="InterPro" id="IPR050482">
    <property type="entry name" value="Sensor_HK_TwoCompSys"/>
</dbReference>
<dbReference type="PANTHER" id="PTHR24421:SF10">
    <property type="entry name" value="NITRATE_NITRITE SENSOR PROTEIN NARQ"/>
    <property type="match status" value="1"/>
</dbReference>
<keyword evidence="9" id="KW-0472">Membrane</keyword>
<comment type="catalytic activity">
    <reaction evidence="1">
        <text>ATP + protein L-histidine = ADP + protein N-phospho-L-histidine.</text>
        <dbReference type="EC" id="2.7.13.3"/>
    </reaction>
</comment>
<evidence type="ECO:0000256" key="3">
    <source>
        <dbReference type="ARBA" id="ARBA00022553"/>
    </source>
</evidence>
<evidence type="ECO:0000256" key="5">
    <source>
        <dbReference type="ARBA" id="ARBA00022741"/>
    </source>
</evidence>
<organism evidence="12 13">
    <name type="scientific">Janibacter terrae</name>
    <dbReference type="NCBI Taxonomy" id="103817"/>
    <lineage>
        <taxon>Bacteria</taxon>
        <taxon>Bacillati</taxon>
        <taxon>Actinomycetota</taxon>
        <taxon>Actinomycetes</taxon>
        <taxon>Micrococcales</taxon>
        <taxon>Intrasporangiaceae</taxon>
        <taxon>Janibacter</taxon>
    </lineage>
</organism>
<keyword evidence="7" id="KW-0067">ATP-binding</keyword>
<dbReference type="Gene3D" id="3.30.565.10">
    <property type="entry name" value="Histidine kinase-like ATPase, C-terminal domain"/>
    <property type="match status" value="1"/>
</dbReference>
<dbReference type="EMBL" id="CP104874">
    <property type="protein sequence ID" value="WWF03809.1"/>
    <property type="molecule type" value="Genomic_DNA"/>
</dbReference>
<evidence type="ECO:0000259" key="10">
    <source>
        <dbReference type="Pfam" id="PF02518"/>
    </source>
</evidence>
<evidence type="ECO:0000313" key="12">
    <source>
        <dbReference type="EMBL" id="WWF03809.1"/>
    </source>
</evidence>
<keyword evidence="3" id="KW-0597">Phosphoprotein</keyword>
<protein>
    <recommendedName>
        <fullName evidence="2">histidine kinase</fullName>
        <ecNumber evidence="2">2.7.13.3</ecNumber>
    </recommendedName>
</protein>
<gene>
    <name evidence="12" type="ORF">N5P18_08795</name>
</gene>
<dbReference type="InterPro" id="IPR003594">
    <property type="entry name" value="HATPase_dom"/>
</dbReference>
<evidence type="ECO:0000313" key="13">
    <source>
        <dbReference type="Proteomes" id="UP001381003"/>
    </source>
</evidence>
<keyword evidence="6 12" id="KW-0418">Kinase</keyword>
<feature type="domain" description="Signal transduction histidine kinase subgroup 3 dimerisation and phosphoacceptor" evidence="11">
    <location>
        <begin position="227"/>
        <end position="291"/>
    </location>
</feature>
<keyword evidence="8" id="KW-0902">Two-component regulatory system</keyword>
<dbReference type="CDD" id="cd16917">
    <property type="entry name" value="HATPase_UhpB-NarQ-NarX-like"/>
    <property type="match status" value="1"/>
</dbReference>
<dbReference type="SUPFAM" id="SSF55874">
    <property type="entry name" value="ATPase domain of HSP90 chaperone/DNA topoisomerase II/histidine kinase"/>
    <property type="match status" value="1"/>
</dbReference>
<dbReference type="RefSeq" id="WP_338537445.1">
    <property type="nucleotide sequence ID" value="NZ_CP104874.1"/>
</dbReference>
<dbReference type="InterPro" id="IPR011712">
    <property type="entry name" value="Sig_transdc_His_kin_sub3_dim/P"/>
</dbReference>